<dbReference type="AlphaFoldDB" id="A0A3S0AR32"/>
<dbReference type="PROSITE" id="PS51257">
    <property type="entry name" value="PROKAR_LIPOPROTEIN"/>
    <property type="match status" value="1"/>
</dbReference>
<evidence type="ECO:0008006" key="3">
    <source>
        <dbReference type="Google" id="ProtNLM"/>
    </source>
</evidence>
<proteinExistence type="predicted"/>
<comment type="caution">
    <text evidence="1">The sequence shown here is derived from an EMBL/GenBank/DDBJ whole genome shotgun (WGS) entry which is preliminary data.</text>
</comment>
<gene>
    <name evidence="1" type="ORF">EJQ19_07330</name>
</gene>
<keyword evidence="2" id="KW-1185">Reference proteome</keyword>
<protein>
    <recommendedName>
        <fullName evidence="3">DUF3939 domain-containing protein</fullName>
    </recommendedName>
</protein>
<organism evidence="1 2">
    <name type="scientific">Paenibacillus whitsoniae</name>
    <dbReference type="NCBI Taxonomy" id="2496558"/>
    <lineage>
        <taxon>Bacteria</taxon>
        <taxon>Bacillati</taxon>
        <taxon>Bacillota</taxon>
        <taxon>Bacilli</taxon>
        <taxon>Bacillales</taxon>
        <taxon>Paenibacillaceae</taxon>
        <taxon>Paenibacillus</taxon>
    </lineage>
</organism>
<evidence type="ECO:0000313" key="2">
    <source>
        <dbReference type="Proteomes" id="UP000276128"/>
    </source>
</evidence>
<dbReference type="Proteomes" id="UP000276128">
    <property type="component" value="Unassembled WGS sequence"/>
</dbReference>
<dbReference type="EMBL" id="RXHU01000018">
    <property type="protein sequence ID" value="RTE10468.1"/>
    <property type="molecule type" value="Genomic_DNA"/>
</dbReference>
<evidence type="ECO:0000313" key="1">
    <source>
        <dbReference type="EMBL" id="RTE10468.1"/>
    </source>
</evidence>
<accession>A0A3S0AR32</accession>
<reference evidence="1 2" key="1">
    <citation type="submission" date="2018-12" db="EMBL/GenBank/DDBJ databases">
        <title>Bacillus ochoae sp. nov., Paenibacillus whitsoniae sp. nov., Paenibacillus spiritus sp. nov. Isolated from the Mars Exploration Rover during spacecraft assembly.</title>
        <authorList>
            <person name="Seuylemezian A."/>
            <person name="Vaishampayan P."/>
        </authorList>
    </citation>
    <scope>NUCLEOTIDE SEQUENCE [LARGE SCALE GENOMIC DNA]</scope>
    <source>
        <strain evidence="1 2">MER 54</strain>
    </source>
</reference>
<name>A0A3S0AR32_9BACL</name>
<sequence>MKRRLSRKWPGLVLTLLVMLAISGCMYPQELRKENQINPGEFITVVQQAIDTYHSKTGVLPIKNSEMNTPLYEKYVIDFGKLQKSNLLSTVPANSFESGGIFMYVLVDPETKPTVKLMDLSAYQSVDDVQQKMNDYIVKHGGNQPEGVAINELFNYVDVTKLGLKAKEIKSVYNRKNLISYIVNKQTGEVSIDYAMDINQAVQSGSLANTLKPDEDLRHILVEQSYFVPIRSTAYVWKNNQPMPMAQP</sequence>